<proteinExistence type="predicted"/>
<gene>
    <name evidence="1" type="ORF">ABK905_21320</name>
</gene>
<reference evidence="1" key="1">
    <citation type="submission" date="2024-06" db="EMBL/GenBank/DDBJ databases">
        <authorList>
            <person name="Coelho C."/>
            <person name="Bento M."/>
            <person name="Garcia E."/>
            <person name="Camelo A."/>
            <person name="Brandao I."/>
            <person name="Espirito Santo C."/>
            <person name="Trovao J."/>
            <person name="Verissimo A."/>
            <person name="Costa J."/>
            <person name="Tiago I."/>
        </authorList>
    </citation>
    <scope>NUCLEOTIDE SEQUENCE</scope>
    <source>
        <strain evidence="1">KWT182</strain>
    </source>
</reference>
<dbReference type="Gene3D" id="1.10.8.1160">
    <property type="match status" value="1"/>
</dbReference>
<dbReference type="EMBL" id="CP157947">
    <property type="protein sequence ID" value="XBS69020.1"/>
    <property type="molecule type" value="Genomic_DNA"/>
</dbReference>
<evidence type="ECO:0008006" key="2">
    <source>
        <dbReference type="Google" id="ProtNLM"/>
    </source>
</evidence>
<dbReference type="InterPro" id="IPR049348">
    <property type="entry name" value="TsiV3_sf"/>
</dbReference>
<sequence length="119" mass="13728">MKRICIFFIVILYPSLVYTKLNTINSNNFPSRPDMIASIYREIAKVENNIKKETVKNGIAYSLDLDYYQSQRKAIFEKCAIYGSLGGQRAEILESQCELDAVSEFYDFIKTYRLAKGDT</sequence>
<organism evidence="1">
    <name type="scientific">Acerihabitans sp. KWT182</name>
    <dbReference type="NCBI Taxonomy" id="3157919"/>
    <lineage>
        <taxon>Bacteria</taxon>
        <taxon>Pseudomonadati</taxon>
        <taxon>Pseudomonadota</taxon>
        <taxon>Gammaproteobacteria</taxon>
        <taxon>Enterobacterales</taxon>
        <taxon>Pectobacteriaceae</taxon>
        <taxon>Acerihabitans</taxon>
    </lineage>
</organism>
<dbReference type="Pfam" id="PF20889">
    <property type="entry name" value="TsiV3"/>
    <property type="match status" value="1"/>
</dbReference>
<dbReference type="InterPro" id="IPR049347">
    <property type="entry name" value="TsiV3"/>
</dbReference>
<dbReference type="AlphaFoldDB" id="A0AAU7Q756"/>
<accession>A0AAU7Q756</accession>
<name>A0AAU7Q756_9GAMM</name>
<evidence type="ECO:0000313" key="1">
    <source>
        <dbReference type="EMBL" id="XBS69020.1"/>
    </source>
</evidence>
<protein>
    <recommendedName>
        <fullName evidence="2">DUF1311 domain-containing protein</fullName>
    </recommendedName>
</protein>